<dbReference type="InterPro" id="IPR029095">
    <property type="entry name" value="NarX-like_N"/>
</dbReference>
<organism evidence="8 9">
    <name type="scientific">Marinobacterium zhoushanense</name>
    <dbReference type="NCBI Taxonomy" id="1679163"/>
    <lineage>
        <taxon>Bacteria</taxon>
        <taxon>Pseudomonadati</taxon>
        <taxon>Pseudomonadota</taxon>
        <taxon>Gammaproteobacteria</taxon>
        <taxon>Oceanospirillales</taxon>
        <taxon>Oceanospirillaceae</taxon>
        <taxon>Marinobacterium</taxon>
    </lineage>
</organism>
<comment type="subcellular location">
    <subcellularLocation>
        <location evidence="1">Membrane</location>
        <topology evidence="1">Multi-pass membrane protein</topology>
    </subcellularLocation>
</comment>
<keyword evidence="4 5" id="KW-0472">Membrane</keyword>
<dbReference type="InterPro" id="IPR000014">
    <property type="entry name" value="PAS"/>
</dbReference>
<evidence type="ECO:0008006" key="10">
    <source>
        <dbReference type="Google" id="ProtNLM"/>
    </source>
</evidence>
<protein>
    <recommendedName>
        <fullName evidence="10">PAS domain S-box-containing protein/diguanylate cyclase (GGDEF)-like protein</fullName>
    </recommendedName>
</protein>
<dbReference type="SUPFAM" id="SSF55785">
    <property type="entry name" value="PYP-like sensor domain (PAS domain)"/>
    <property type="match status" value="1"/>
</dbReference>
<evidence type="ECO:0000256" key="4">
    <source>
        <dbReference type="ARBA" id="ARBA00023136"/>
    </source>
</evidence>
<sequence>MGRIFANIGQKAVQTWRGSSTRLALLAVILFLFFDFAALALNFWLSLRIEQQAVHINLAGRQRMLTQRMVKTLLQLEESMPGGGDYARVLDELADTFDLFDKTMTGFVVGGLTRDGLGHQIHLSPLQNSRTRALALGAQSLWQPYREKVLAVIEGEGRSGNLQEAVQLAERDNLHLLELMNSLTSELEAETRQEARYIRSFQGLAFLLAIFNFAVAIAIYLKRLHIVHQERDLIDKIINRIASGVLVVGSHNRILRANEAMELLTGYGEAELVGLSVDQVLRQRDKGMVVEHRDGQLYFCSVDVSLAQLSGKLVEVYTVNDVTDQKRTENELSILAYHDQLTGLPNRLLFDDRLKLELNHCRRHQVGLAVIFIDLDGFKPVNDTYGHDVGDILLRQIAHRLDNALRSSDTVSRRGGDEFTLILTDLPERKVLDRLVSDLLELLMRSYSIDGVEVDISASIGIATFPDSGQSAEELLRRADEAMYWAKRGARRIAFWSDIEPELSATR</sequence>
<dbReference type="PANTHER" id="PTHR46663">
    <property type="entry name" value="DIGUANYLATE CYCLASE DGCT-RELATED"/>
    <property type="match status" value="1"/>
</dbReference>
<feature type="transmembrane region" description="Helical" evidence="5">
    <location>
        <begin position="23"/>
        <end position="45"/>
    </location>
</feature>
<dbReference type="InterPro" id="IPR000160">
    <property type="entry name" value="GGDEF_dom"/>
</dbReference>
<evidence type="ECO:0000259" key="6">
    <source>
        <dbReference type="PROSITE" id="PS50112"/>
    </source>
</evidence>
<reference evidence="9" key="1">
    <citation type="journal article" date="2019" name="Int. J. Syst. Evol. Microbiol.">
        <title>The Global Catalogue of Microorganisms (GCM) 10K type strain sequencing project: providing services to taxonomists for standard genome sequencing and annotation.</title>
        <authorList>
            <consortium name="The Broad Institute Genomics Platform"/>
            <consortium name="The Broad Institute Genome Sequencing Center for Infectious Disease"/>
            <person name="Wu L."/>
            <person name="Ma J."/>
        </authorList>
    </citation>
    <scope>NUCLEOTIDE SEQUENCE [LARGE SCALE GENOMIC DNA]</scope>
    <source>
        <strain evidence="9">CGMCC 1.15341</strain>
    </source>
</reference>
<name>A0ABQ1KA67_9GAMM</name>
<evidence type="ECO:0000256" key="2">
    <source>
        <dbReference type="ARBA" id="ARBA00022692"/>
    </source>
</evidence>
<evidence type="ECO:0000313" key="9">
    <source>
        <dbReference type="Proteomes" id="UP000629025"/>
    </source>
</evidence>
<dbReference type="NCBIfam" id="TIGR00229">
    <property type="entry name" value="sensory_box"/>
    <property type="match status" value="1"/>
</dbReference>
<dbReference type="Pfam" id="PF00989">
    <property type="entry name" value="PAS"/>
    <property type="match status" value="1"/>
</dbReference>
<dbReference type="SUPFAM" id="SSF55073">
    <property type="entry name" value="Nucleotide cyclase"/>
    <property type="match status" value="1"/>
</dbReference>
<dbReference type="NCBIfam" id="TIGR00254">
    <property type="entry name" value="GGDEF"/>
    <property type="match status" value="1"/>
</dbReference>
<evidence type="ECO:0000256" key="5">
    <source>
        <dbReference type="SAM" id="Phobius"/>
    </source>
</evidence>
<feature type="transmembrane region" description="Helical" evidence="5">
    <location>
        <begin position="201"/>
        <end position="221"/>
    </location>
</feature>
<accession>A0ABQ1KA67</accession>
<dbReference type="InterPro" id="IPR013767">
    <property type="entry name" value="PAS_fold"/>
</dbReference>
<feature type="domain" description="GGDEF" evidence="7">
    <location>
        <begin position="366"/>
        <end position="498"/>
    </location>
</feature>
<gene>
    <name evidence="8" type="ORF">GCM10011352_14450</name>
</gene>
<dbReference type="InterPro" id="IPR035965">
    <property type="entry name" value="PAS-like_dom_sf"/>
</dbReference>
<dbReference type="CDD" id="cd00130">
    <property type="entry name" value="PAS"/>
    <property type="match status" value="1"/>
</dbReference>
<dbReference type="EMBL" id="BMIJ01000003">
    <property type="protein sequence ID" value="GGB89540.1"/>
    <property type="molecule type" value="Genomic_DNA"/>
</dbReference>
<dbReference type="Gene3D" id="3.30.450.20">
    <property type="entry name" value="PAS domain"/>
    <property type="match status" value="1"/>
</dbReference>
<dbReference type="PROSITE" id="PS50887">
    <property type="entry name" value="GGDEF"/>
    <property type="match status" value="1"/>
</dbReference>
<feature type="domain" description="PAS" evidence="6">
    <location>
        <begin position="230"/>
        <end position="291"/>
    </location>
</feature>
<dbReference type="CDD" id="cd01949">
    <property type="entry name" value="GGDEF"/>
    <property type="match status" value="1"/>
</dbReference>
<dbReference type="SMART" id="SM00091">
    <property type="entry name" value="PAS"/>
    <property type="match status" value="1"/>
</dbReference>
<dbReference type="InterPro" id="IPR029787">
    <property type="entry name" value="Nucleotide_cyclase"/>
</dbReference>
<evidence type="ECO:0000256" key="3">
    <source>
        <dbReference type="ARBA" id="ARBA00022989"/>
    </source>
</evidence>
<dbReference type="RefSeq" id="WP_188746836.1">
    <property type="nucleotide sequence ID" value="NZ_BMIJ01000003.1"/>
</dbReference>
<dbReference type="Pfam" id="PF13675">
    <property type="entry name" value="PilJ"/>
    <property type="match status" value="1"/>
</dbReference>
<evidence type="ECO:0000313" key="8">
    <source>
        <dbReference type="EMBL" id="GGB89540.1"/>
    </source>
</evidence>
<dbReference type="Gene3D" id="3.30.70.270">
    <property type="match status" value="1"/>
</dbReference>
<keyword evidence="9" id="KW-1185">Reference proteome</keyword>
<evidence type="ECO:0000256" key="1">
    <source>
        <dbReference type="ARBA" id="ARBA00004141"/>
    </source>
</evidence>
<dbReference type="PROSITE" id="PS50112">
    <property type="entry name" value="PAS"/>
    <property type="match status" value="1"/>
</dbReference>
<dbReference type="SMART" id="SM00267">
    <property type="entry name" value="GGDEF"/>
    <property type="match status" value="1"/>
</dbReference>
<proteinExistence type="predicted"/>
<dbReference type="PANTHER" id="PTHR46663:SF2">
    <property type="entry name" value="GGDEF DOMAIN-CONTAINING PROTEIN"/>
    <property type="match status" value="1"/>
</dbReference>
<comment type="caution">
    <text evidence="8">The sequence shown here is derived from an EMBL/GenBank/DDBJ whole genome shotgun (WGS) entry which is preliminary data.</text>
</comment>
<dbReference type="Proteomes" id="UP000629025">
    <property type="component" value="Unassembled WGS sequence"/>
</dbReference>
<keyword evidence="2 5" id="KW-0812">Transmembrane</keyword>
<keyword evidence="3 5" id="KW-1133">Transmembrane helix</keyword>
<dbReference type="InterPro" id="IPR052163">
    <property type="entry name" value="DGC-Regulatory_Protein"/>
</dbReference>
<dbReference type="Pfam" id="PF00990">
    <property type="entry name" value="GGDEF"/>
    <property type="match status" value="1"/>
</dbReference>
<evidence type="ECO:0000259" key="7">
    <source>
        <dbReference type="PROSITE" id="PS50887"/>
    </source>
</evidence>
<dbReference type="InterPro" id="IPR043128">
    <property type="entry name" value="Rev_trsase/Diguanyl_cyclase"/>
</dbReference>